<accession>A0A060SZK2</accession>
<keyword evidence="2" id="KW-1133">Transmembrane helix</keyword>
<feature type="compositionally biased region" description="Polar residues" evidence="1">
    <location>
        <begin position="342"/>
        <end position="355"/>
    </location>
</feature>
<reference evidence="3" key="2">
    <citation type="submission" date="2014-06" db="EMBL/GenBank/DDBJ databases">
        <title>The complete genome of Blastobotrys (Arxula) adeninivorans LS3 - a yeast of biotechnological interest.</title>
        <authorList>
            <person name="Kunze G."/>
            <person name="Gaillardin C."/>
            <person name="Czernicka M."/>
            <person name="Durrens P."/>
            <person name="Martin T."/>
            <person name="Boer E."/>
            <person name="Gabaldon T."/>
            <person name="Cruz J."/>
            <person name="Talla E."/>
            <person name="Marck C."/>
            <person name="Goffeau A."/>
            <person name="Barbe V."/>
            <person name="Baret P."/>
            <person name="Baronian K."/>
            <person name="Beier S."/>
            <person name="Bleykasten C."/>
            <person name="Bode R."/>
            <person name="Casaregola S."/>
            <person name="Despons L."/>
            <person name="Fairhead C."/>
            <person name="Giersberg M."/>
            <person name="Gierski P."/>
            <person name="Hahnel U."/>
            <person name="Hartmann A."/>
            <person name="Jankowska D."/>
            <person name="Jubin C."/>
            <person name="Jung P."/>
            <person name="Lafontaine I."/>
            <person name="Leh-Louis V."/>
            <person name="Lemaire M."/>
            <person name="Marcet-Houben M."/>
            <person name="Mascher M."/>
            <person name="Morel G."/>
            <person name="Richard G.-F."/>
            <person name="Riechen J."/>
            <person name="Sacerdot C."/>
            <person name="Sarkar A."/>
            <person name="Savel G."/>
            <person name="Schacherer J."/>
            <person name="Sherman D."/>
            <person name="Straub M.-L."/>
            <person name="Stein N."/>
            <person name="Thierry A."/>
            <person name="Trautwein-Schult A."/>
            <person name="Westhof E."/>
            <person name="Worch S."/>
            <person name="Dujon B."/>
            <person name="Souciet J.-L."/>
            <person name="Wincker P."/>
            <person name="Scholz U."/>
            <person name="Neuveglise N."/>
        </authorList>
    </citation>
    <scope>NUCLEOTIDE SEQUENCE</scope>
    <source>
        <strain evidence="3">LS3</strain>
    </source>
</reference>
<feature type="compositionally biased region" description="Polar residues" evidence="1">
    <location>
        <begin position="50"/>
        <end position="65"/>
    </location>
</feature>
<evidence type="ECO:0000256" key="1">
    <source>
        <dbReference type="SAM" id="MobiDB-lite"/>
    </source>
</evidence>
<keyword evidence="2" id="KW-0812">Transmembrane</keyword>
<keyword evidence="2" id="KW-0472">Membrane</keyword>
<feature type="compositionally biased region" description="Low complexity" evidence="1">
    <location>
        <begin position="393"/>
        <end position="406"/>
    </location>
</feature>
<feature type="region of interest" description="Disordered" evidence="1">
    <location>
        <begin position="241"/>
        <end position="260"/>
    </location>
</feature>
<evidence type="ECO:0000313" key="3">
    <source>
        <dbReference type="EMBL" id="CDP34275.1"/>
    </source>
</evidence>
<dbReference type="AlphaFoldDB" id="A0A060SZK2"/>
<name>A0A060SZK2_BLAAD</name>
<feature type="region of interest" description="Disordered" evidence="1">
    <location>
        <begin position="378"/>
        <end position="439"/>
    </location>
</feature>
<feature type="transmembrane region" description="Helical" evidence="2">
    <location>
        <begin position="206"/>
        <end position="231"/>
    </location>
</feature>
<feature type="region of interest" description="Disordered" evidence="1">
    <location>
        <begin position="23"/>
        <end position="161"/>
    </location>
</feature>
<feature type="compositionally biased region" description="Basic and acidic residues" evidence="1">
    <location>
        <begin position="77"/>
        <end position="119"/>
    </location>
</feature>
<organism evidence="3">
    <name type="scientific">Blastobotrys adeninivorans</name>
    <name type="common">Yeast</name>
    <name type="synonym">Arxula adeninivorans</name>
    <dbReference type="NCBI Taxonomy" id="409370"/>
    <lineage>
        <taxon>Eukaryota</taxon>
        <taxon>Fungi</taxon>
        <taxon>Dikarya</taxon>
        <taxon>Ascomycota</taxon>
        <taxon>Saccharomycotina</taxon>
        <taxon>Dipodascomycetes</taxon>
        <taxon>Dipodascales</taxon>
        <taxon>Trichomonascaceae</taxon>
        <taxon>Blastobotrys</taxon>
    </lineage>
</organism>
<feature type="transmembrane region" description="Helical" evidence="2">
    <location>
        <begin position="171"/>
        <end position="194"/>
    </location>
</feature>
<evidence type="ECO:0000256" key="2">
    <source>
        <dbReference type="SAM" id="Phobius"/>
    </source>
</evidence>
<feature type="compositionally biased region" description="Low complexity" evidence="1">
    <location>
        <begin position="132"/>
        <end position="157"/>
    </location>
</feature>
<sequence>MERRTGASSPRRTPSALVASRIQELERPHSQPSAVPRHHRSHSALDSAVTAASATCLVRTSSSLSGPRPQPVYQLDARPDLQPRYDPRLDARLDPRLERLDSGYDPRYDSRLDSYDPRDTSANSYRSERAEAPPATSAPTNTTSTSTSASTNTSTPTDPKPSIAMTIVAKVLPWMPASPTSFISGLLTGLTIAYLRPTLEAYLDIWAQYCATGLRLVIVWGSVAAVAIVAIKIMQRTGAAAQAISSSPPPQVKKKKDASIGYEDSEVPRMDHLSSPAVAPPAPPPAPPMPRASSPTASPQSWQLPGAFRASPEPYYVHTSHGNQHHHHNHHPGHDMSGRGSALSTRSAVSTRSDGSIVSYASCASDGSYETAYSQPAYVHSHHPRSHSHSHTPRPGTTAAAAASATRQASPVRRKISPPEGVSVLEKPANSAAFRLKAK</sequence>
<feature type="compositionally biased region" description="Pro residues" evidence="1">
    <location>
        <begin position="278"/>
        <end position="290"/>
    </location>
</feature>
<reference evidence="3" key="1">
    <citation type="submission" date="2014-02" db="EMBL/GenBank/DDBJ databases">
        <authorList>
            <person name="Genoscope - CEA"/>
        </authorList>
    </citation>
    <scope>NUCLEOTIDE SEQUENCE</scope>
    <source>
        <strain evidence="3">LS3</strain>
    </source>
</reference>
<protein>
    <submittedName>
        <fullName evidence="3">ARAD1C08690p</fullName>
    </submittedName>
</protein>
<dbReference type="EMBL" id="HG937693">
    <property type="protein sequence ID" value="CDP34275.1"/>
    <property type="molecule type" value="Genomic_DNA"/>
</dbReference>
<feature type="region of interest" description="Disordered" evidence="1">
    <location>
        <begin position="269"/>
        <end position="355"/>
    </location>
</feature>
<proteinExistence type="predicted"/>
<feature type="compositionally biased region" description="Basic residues" evidence="1">
    <location>
        <begin position="380"/>
        <end position="392"/>
    </location>
</feature>
<gene>
    <name evidence="3" type="ORF">GNLVRS02_ARAD1C08690g</name>
</gene>